<evidence type="ECO:0000313" key="4">
    <source>
        <dbReference type="Proteomes" id="UP000423396"/>
    </source>
</evidence>
<dbReference type="KEGG" id="sazo:D1868_07785"/>
<sequence length="60" mass="7144">MVNKEEVETLEKAKEELQDILSDIDDLLERAYNGEDLDKRDLDNILKRLEDVRDDLRELI</sequence>
<keyword evidence="4" id="KW-1185">Reference proteome</keyword>
<feature type="coiled-coil region" evidence="1">
    <location>
        <begin position="3"/>
        <end position="59"/>
    </location>
</feature>
<dbReference type="PROSITE" id="PS50209">
    <property type="entry name" value="CARD"/>
    <property type="match status" value="1"/>
</dbReference>
<evidence type="ECO:0000313" key="3">
    <source>
        <dbReference type="EMBL" id="QGR19888.1"/>
    </source>
</evidence>
<dbReference type="RefSeq" id="WP_156007121.1">
    <property type="nucleotide sequence ID" value="NZ_CP045483.1"/>
</dbReference>
<accession>A0A650CQ23</accession>
<organism evidence="3 4">
    <name type="scientific">Stygiolobus azoricus</name>
    <dbReference type="NCBI Taxonomy" id="41675"/>
    <lineage>
        <taxon>Archaea</taxon>
        <taxon>Thermoproteota</taxon>
        <taxon>Thermoprotei</taxon>
        <taxon>Sulfolobales</taxon>
        <taxon>Sulfolobaceae</taxon>
        <taxon>Stygiolobus</taxon>
    </lineage>
</organism>
<dbReference type="EMBL" id="CP045483">
    <property type="protein sequence ID" value="QGR19888.1"/>
    <property type="molecule type" value="Genomic_DNA"/>
</dbReference>
<gene>
    <name evidence="3" type="ORF">D1868_07785</name>
</gene>
<evidence type="ECO:0000256" key="1">
    <source>
        <dbReference type="SAM" id="Coils"/>
    </source>
</evidence>
<feature type="domain" description="CARD" evidence="2">
    <location>
        <begin position="2"/>
        <end position="60"/>
    </location>
</feature>
<dbReference type="Proteomes" id="UP000423396">
    <property type="component" value="Chromosome"/>
</dbReference>
<dbReference type="InterPro" id="IPR001315">
    <property type="entry name" value="CARD"/>
</dbReference>
<name>A0A650CQ23_9CREN</name>
<dbReference type="AlphaFoldDB" id="A0A650CQ23"/>
<protein>
    <recommendedName>
        <fullName evidence="2">CARD domain-containing protein</fullName>
    </recommendedName>
</protein>
<dbReference type="GeneID" id="42798962"/>
<evidence type="ECO:0000259" key="2">
    <source>
        <dbReference type="PROSITE" id="PS50209"/>
    </source>
</evidence>
<keyword evidence="1" id="KW-0175">Coiled coil</keyword>
<proteinExistence type="predicted"/>
<reference evidence="3 4" key="1">
    <citation type="submission" date="2019-10" db="EMBL/GenBank/DDBJ databases">
        <title>Genome Sequences from Six Type Strain Members of the Archaeal Family Sulfolobaceae: Acidianus ambivalens, Acidianus infernus, Metallosphaera prunae, Stygiolobus azoricus, Sulfolobus metallicus, and Sulfurisphaera ohwakuensis.</title>
        <authorList>
            <person name="Counts J.A."/>
            <person name="Kelly R.M."/>
        </authorList>
    </citation>
    <scope>NUCLEOTIDE SEQUENCE [LARGE SCALE GENOMIC DNA]</scope>
    <source>
        <strain evidence="3 4">FC6</strain>
    </source>
</reference>